<dbReference type="EMBL" id="FWFG01000099">
    <property type="protein sequence ID" value="SLM94548.1"/>
    <property type="molecule type" value="Genomic_DNA"/>
</dbReference>
<evidence type="ECO:0000256" key="1">
    <source>
        <dbReference type="SAM" id="MobiDB-lite"/>
    </source>
</evidence>
<evidence type="ECO:0000313" key="3">
    <source>
        <dbReference type="Proteomes" id="UP000195981"/>
    </source>
</evidence>
<accession>A0A1X6X5Y1</accession>
<protein>
    <submittedName>
        <fullName evidence="2">Uncharacterized protein</fullName>
    </submittedName>
</protein>
<keyword evidence="3" id="KW-1185">Reference proteome</keyword>
<name>A0A1X6X5Y1_9MICO</name>
<feature type="compositionally biased region" description="Basic and acidic residues" evidence="1">
    <location>
        <begin position="106"/>
        <end position="121"/>
    </location>
</feature>
<reference evidence="2 3" key="1">
    <citation type="submission" date="2017-02" db="EMBL/GenBank/DDBJ databases">
        <authorList>
            <person name="Peterson S.W."/>
        </authorList>
    </citation>
    <scope>NUCLEOTIDE SEQUENCE [LARGE SCALE GENOMIC DNA]</scope>
    <source>
        <strain evidence="2 3">CIP104813</strain>
    </source>
</reference>
<feature type="compositionally biased region" description="Basic and acidic residues" evidence="1">
    <location>
        <begin position="11"/>
        <end position="41"/>
    </location>
</feature>
<dbReference type="AlphaFoldDB" id="A0A1X6X5Y1"/>
<dbReference type="Proteomes" id="UP000195981">
    <property type="component" value="Unassembled WGS sequence"/>
</dbReference>
<feature type="compositionally biased region" description="Basic and acidic residues" evidence="1">
    <location>
        <begin position="52"/>
        <end position="70"/>
    </location>
</feature>
<proteinExistence type="predicted"/>
<dbReference type="RefSeq" id="WP_200810232.1">
    <property type="nucleotide sequence ID" value="NZ_FWFG01000099.1"/>
</dbReference>
<gene>
    <name evidence="2" type="ORF">FM110_11480</name>
</gene>
<sequence length="333" mass="34133">MTSVPQVRAETAQDRLARARRTLGEAERRASRWGGRIDRTALRSVGEPDDPGSEHGPEAMDAERAPRGDEMLNGSAAPGADEGRGGPTGLVPAPPAPLRRSSSPRPSREERAVETAGERRPVPAPLEPLIPHGSLRAGSSVAVAGSAGTSLLLALATAAAGDDAWCAIAGLPDLGLRAVLDAGLDPCRLAIVPDAAEQTAQVLSALVDGVGIVVLGPRLGLTPALWRSLTGRARTRDALILAADPPGRADLHLTATARSWDGLGTGSGRLRRRRADVTAQGRGIAGSQEAQVLLPEVRGMIGALSDGARTAVGAAERSGIAPPAALQVVRRAG</sequence>
<feature type="region of interest" description="Disordered" evidence="1">
    <location>
        <begin position="1"/>
        <end position="125"/>
    </location>
</feature>
<organism evidence="2 3">
    <name type="scientific">Brachybacterium nesterenkovii</name>
    <dbReference type="NCBI Taxonomy" id="47847"/>
    <lineage>
        <taxon>Bacteria</taxon>
        <taxon>Bacillati</taxon>
        <taxon>Actinomycetota</taxon>
        <taxon>Actinomycetes</taxon>
        <taxon>Micrococcales</taxon>
        <taxon>Dermabacteraceae</taxon>
        <taxon>Brachybacterium</taxon>
    </lineage>
</organism>
<evidence type="ECO:0000313" key="2">
    <source>
        <dbReference type="EMBL" id="SLM94548.1"/>
    </source>
</evidence>